<keyword evidence="3" id="KW-1185">Reference proteome</keyword>
<evidence type="ECO:0000313" key="3">
    <source>
        <dbReference type="Proteomes" id="UP000265520"/>
    </source>
</evidence>
<sequence>MNVLGETKNRDESSSLPVSNHRAGRIPAAAPLCRNPKNPKT</sequence>
<evidence type="ECO:0000256" key="1">
    <source>
        <dbReference type="SAM" id="MobiDB-lite"/>
    </source>
</evidence>
<dbReference type="AlphaFoldDB" id="A0A392W689"/>
<organism evidence="2 3">
    <name type="scientific">Trifolium medium</name>
    <dbReference type="NCBI Taxonomy" id="97028"/>
    <lineage>
        <taxon>Eukaryota</taxon>
        <taxon>Viridiplantae</taxon>
        <taxon>Streptophyta</taxon>
        <taxon>Embryophyta</taxon>
        <taxon>Tracheophyta</taxon>
        <taxon>Spermatophyta</taxon>
        <taxon>Magnoliopsida</taxon>
        <taxon>eudicotyledons</taxon>
        <taxon>Gunneridae</taxon>
        <taxon>Pentapetalae</taxon>
        <taxon>rosids</taxon>
        <taxon>fabids</taxon>
        <taxon>Fabales</taxon>
        <taxon>Fabaceae</taxon>
        <taxon>Papilionoideae</taxon>
        <taxon>50 kb inversion clade</taxon>
        <taxon>NPAAA clade</taxon>
        <taxon>Hologalegina</taxon>
        <taxon>IRL clade</taxon>
        <taxon>Trifolieae</taxon>
        <taxon>Trifolium</taxon>
    </lineage>
</organism>
<dbReference type="EMBL" id="LXQA011349839">
    <property type="protein sequence ID" value="MCI94200.1"/>
    <property type="molecule type" value="Genomic_DNA"/>
</dbReference>
<protein>
    <submittedName>
        <fullName evidence="2">Uncharacterized protein</fullName>
    </submittedName>
</protein>
<feature type="region of interest" description="Disordered" evidence="1">
    <location>
        <begin position="1"/>
        <end position="41"/>
    </location>
</feature>
<name>A0A392W689_9FABA</name>
<reference evidence="2 3" key="1">
    <citation type="journal article" date="2018" name="Front. Plant Sci.">
        <title>Red Clover (Trifolium pratense) and Zigzag Clover (T. medium) - A Picture of Genomic Similarities and Differences.</title>
        <authorList>
            <person name="Dluhosova J."/>
            <person name="Istvanek J."/>
            <person name="Nedelnik J."/>
            <person name="Repkova J."/>
        </authorList>
    </citation>
    <scope>NUCLEOTIDE SEQUENCE [LARGE SCALE GENOMIC DNA]</scope>
    <source>
        <strain evidence="3">cv. 10/8</strain>
        <tissue evidence="2">Leaf</tissue>
    </source>
</reference>
<evidence type="ECO:0000313" key="2">
    <source>
        <dbReference type="EMBL" id="MCI94200.1"/>
    </source>
</evidence>
<dbReference type="Proteomes" id="UP000265520">
    <property type="component" value="Unassembled WGS sequence"/>
</dbReference>
<accession>A0A392W689</accession>
<proteinExistence type="predicted"/>
<comment type="caution">
    <text evidence="2">The sequence shown here is derived from an EMBL/GenBank/DDBJ whole genome shotgun (WGS) entry which is preliminary data.</text>
</comment>